<accession>A0A6V8LML9</accession>
<evidence type="ECO:0000313" key="2">
    <source>
        <dbReference type="Proteomes" id="UP000494245"/>
    </source>
</evidence>
<dbReference type="EMBL" id="BLTE01000002">
    <property type="protein sequence ID" value="GFK92944.1"/>
    <property type="molecule type" value="Genomic_DNA"/>
</dbReference>
<comment type="caution">
    <text evidence="1">The sequence shown here is derived from an EMBL/GenBank/DDBJ whole genome shotgun (WGS) entry which is preliminary data.</text>
</comment>
<evidence type="ECO:0000313" key="1">
    <source>
        <dbReference type="EMBL" id="GFK92944.1"/>
    </source>
</evidence>
<organism evidence="1 2">
    <name type="scientific">Fundidesulfovibrio magnetotacticus</name>
    <dbReference type="NCBI Taxonomy" id="2730080"/>
    <lineage>
        <taxon>Bacteria</taxon>
        <taxon>Pseudomonadati</taxon>
        <taxon>Thermodesulfobacteriota</taxon>
        <taxon>Desulfovibrionia</taxon>
        <taxon>Desulfovibrionales</taxon>
        <taxon>Desulfovibrionaceae</taxon>
        <taxon>Fundidesulfovibrio</taxon>
    </lineage>
</organism>
<keyword evidence="2" id="KW-1185">Reference proteome</keyword>
<dbReference type="Proteomes" id="UP000494245">
    <property type="component" value="Unassembled WGS sequence"/>
</dbReference>
<sequence>MSPFVLAAYSLDLPHYACARLRLLEPARALGGRVELRWAAASDGDNYAIDARAMEGAHAVLFQRLFPNARTWPLVEQALASGLPVLYEMDDHILDTPRDHPMREALERIAPHVRRLLSKADLTVTTTPELRRILAPLARRVAVVPNFLPEALWDAPAPARSGPVRVLYAGSPTHREDLELAVPALEQARRRHGDRVEFVFMGCAPRGFEGLALPFQDGYAPYARALREARPDIALAPLADNPFNRCKSAVKWLEYSAAGAAGIYADLPPYARVRHGVTGIKAGQDPAAWTSALESLLADPALRRSLAENAAREARNAWGLARGAALFLDAWQGARRERA</sequence>
<proteinExistence type="predicted"/>
<reference evidence="1 2" key="1">
    <citation type="submission" date="2020-04" db="EMBL/GenBank/DDBJ databases">
        <authorList>
            <consortium name="Desulfovibrio sp. FSS-1 genome sequencing consortium"/>
            <person name="Shimoshige H."/>
            <person name="Kobayashi H."/>
            <person name="Maekawa T."/>
        </authorList>
    </citation>
    <scope>NUCLEOTIDE SEQUENCE [LARGE SCALE GENOMIC DNA]</scope>
    <source>
        <strain evidence="1 2">SIID29052-01</strain>
    </source>
</reference>
<name>A0A6V8LML9_9BACT</name>
<reference evidence="1 2" key="2">
    <citation type="submission" date="2020-05" db="EMBL/GenBank/DDBJ databases">
        <title>Draft genome sequence of Desulfovibrio sp. strainFSS-1.</title>
        <authorList>
            <person name="Shimoshige H."/>
            <person name="Kobayashi H."/>
            <person name="Maekawa T."/>
        </authorList>
    </citation>
    <scope>NUCLEOTIDE SEQUENCE [LARGE SCALE GENOMIC DNA]</scope>
    <source>
        <strain evidence="1 2">SIID29052-01</strain>
    </source>
</reference>
<dbReference type="Gene3D" id="3.40.50.2000">
    <property type="entry name" value="Glycogen Phosphorylase B"/>
    <property type="match status" value="1"/>
</dbReference>
<gene>
    <name evidence="1" type="ORF">NNJEOMEG_00772</name>
</gene>
<evidence type="ECO:0008006" key="3">
    <source>
        <dbReference type="Google" id="ProtNLM"/>
    </source>
</evidence>
<dbReference type="AlphaFoldDB" id="A0A6V8LML9"/>
<protein>
    <recommendedName>
        <fullName evidence="3">Glycosyltransferase</fullName>
    </recommendedName>
</protein>
<dbReference type="RefSeq" id="WP_173081488.1">
    <property type="nucleotide sequence ID" value="NZ_BLTE01000002.1"/>
</dbReference>
<dbReference type="SUPFAM" id="SSF53756">
    <property type="entry name" value="UDP-Glycosyltransferase/glycogen phosphorylase"/>
    <property type="match status" value="1"/>
</dbReference>